<dbReference type="Pfam" id="PF00001">
    <property type="entry name" value="7tm_1"/>
    <property type="match status" value="1"/>
</dbReference>
<sequence>MNNTTTPVLVIQWQHQVITFIYTYVLFFQILLGCSGNVLNLIVLISRKMRSRTNLIFAVMAFADLFFLLMHIPQLLFFCKLMFHNSRRYRDSVHIIRGVLNWLSAISIWCMMYATIERVQVFRSPFRTSRRSVSQRFLVTIAIIVIAALAVTAQTFAPSGTIFSQNVSKSLNLIHAATVVVIPLVVCSLLNILLVLALKKNTMPIQMLKDSQTQQTLLEARNKNERKVTIMVTVIITSFIVCNAPGAILTFLTLNNFISGKGLTDVMLQAISNSLVTTAKVLNFVLFCMSSEHFRARLRIQLASVFDCASVKRRSSCRSATKTYSVPLTD</sequence>
<dbReference type="PRINTS" id="PR00237">
    <property type="entry name" value="GPCRRHODOPSN"/>
</dbReference>
<feature type="transmembrane region" description="Helical" evidence="5">
    <location>
        <begin position="95"/>
        <end position="116"/>
    </location>
</feature>
<evidence type="ECO:0000259" key="6">
    <source>
        <dbReference type="PROSITE" id="PS50262"/>
    </source>
</evidence>
<feature type="transmembrane region" description="Helical" evidence="5">
    <location>
        <begin position="20"/>
        <end position="43"/>
    </location>
</feature>
<feature type="transmembrane region" description="Helical" evidence="5">
    <location>
        <begin position="177"/>
        <end position="198"/>
    </location>
</feature>
<dbReference type="InterPro" id="IPR017452">
    <property type="entry name" value="GPCR_Rhodpsn_7TM"/>
</dbReference>
<evidence type="ECO:0000313" key="7">
    <source>
        <dbReference type="EMBL" id="KAK5979874.1"/>
    </source>
</evidence>
<comment type="subcellular location">
    <subcellularLocation>
        <location evidence="1">Membrane</location>
    </subcellularLocation>
</comment>
<keyword evidence="3 5" id="KW-1133">Transmembrane helix</keyword>
<dbReference type="Gene3D" id="1.20.1070.10">
    <property type="entry name" value="Rhodopsin 7-helix transmembrane proteins"/>
    <property type="match status" value="1"/>
</dbReference>
<evidence type="ECO:0000256" key="4">
    <source>
        <dbReference type="ARBA" id="ARBA00023136"/>
    </source>
</evidence>
<organism evidence="7 8">
    <name type="scientific">Trichostrongylus colubriformis</name>
    <name type="common">Black scour worm</name>
    <dbReference type="NCBI Taxonomy" id="6319"/>
    <lineage>
        <taxon>Eukaryota</taxon>
        <taxon>Metazoa</taxon>
        <taxon>Ecdysozoa</taxon>
        <taxon>Nematoda</taxon>
        <taxon>Chromadorea</taxon>
        <taxon>Rhabditida</taxon>
        <taxon>Rhabditina</taxon>
        <taxon>Rhabditomorpha</taxon>
        <taxon>Strongyloidea</taxon>
        <taxon>Trichostrongylidae</taxon>
        <taxon>Trichostrongylus</taxon>
    </lineage>
</organism>
<evidence type="ECO:0000256" key="2">
    <source>
        <dbReference type="ARBA" id="ARBA00022692"/>
    </source>
</evidence>
<proteinExistence type="predicted"/>
<feature type="transmembrane region" description="Helical" evidence="5">
    <location>
        <begin position="55"/>
        <end position="83"/>
    </location>
</feature>
<accession>A0AAN8IMD6</accession>
<dbReference type="InterPro" id="IPR000276">
    <property type="entry name" value="GPCR_Rhodpsn"/>
</dbReference>
<dbReference type="SUPFAM" id="SSF81321">
    <property type="entry name" value="Family A G protein-coupled receptor-like"/>
    <property type="match status" value="1"/>
</dbReference>
<evidence type="ECO:0000256" key="1">
    <source>
        <dbReference type="ARBA" id="ARBA00004370"/>
    </source>
</evidence>
<dbReference type="GO" id="GO:0004930">
    <property type="term" value="F:G protein-coupled receptor activity"/>
    <property type="evidence" value="ECO:0007669"/>
    <property type="project" value="InterPro"/>
</dbReference>
<dbReference type="EMBL" id="WIXE01007897">
    <property type="protein sequence ID" value="KAK5979874.1"/>
    <property type="molecule type" value="Genomic_DNA"/>
</dbReference>
<dbReference type="GO" id="GO:0016020">
    <property type="term" value="C:membrane"/>
    <property type="evidence" value="ECO:0007669"/>
    <property type="project" value="UniProtKB-SubCell"/>
</dbReference>
<dbReference type="PANTHER" id="PTHR46895:SF8">
    <property type="entry name" value="G-PROTEIN COUPLED RECEPTORS FAMILY 1 PROFILE DOMAIN-CONTAINING PROTEIN"/>
    <property type="match status" value="1"/>
</dbReference>
<evidence type="ECO:0000256" key="3">
    <source>
        <dbReference type="ARBA" id="ARBA00022989"/>
    </source>
</evidence>
<comment type="caution">
    <text evidence="7">The sequence shown here is derived from an EMBL/GenBank/DDBJ whole genome shotgun (WGS) entry which is preliminary data.</text>
</comment>
<keyword evidence="7" id="KW-0675">Receptor</keyword>
<feature type="domain" description="G-protein coupled receptors family 1 profile" evidence="6">
    <location>
        <begin position="36"/>
        <end position="287"/>
    </location>
</feature>
<dbReference type="PROSITE" id="PS50262">
    <property type="entry name" value="G_PROTEIN_RECEP_F1_2"/>
    <property type="match status" value="1"/>
</dbReference>
<feature type="transmembrane region" description="Helical" evidence="5">
    <location>
        <begin position="228"/>
        <end position="254"/>
    </location>
</feature>
<dbReference type="CDD" id="cd14978">
    <property type="entry name" value="7tmA_FMRFamide_R-like"/>
    <property type="match status" value="1"/>
</dbReference>
<protein>
    <submittedName>
        <fullName evidence="7">G-protein coupled receptor F59B2.13</fullName>
    </submittedName>
</protein>
<feature type="non-terminal residue" evidence="7">
    <location>
        <position position="330"/>
    </location>
</feature>
<evidence type="ECO:0000313" key="8">
    <source>
        <dbReference type="Proteomes" id="UP001331761"/>
    </source>
</evidence>
<dbReference type="Proteomes" id="UP001331761">
    <property type="component" value="Unassembled WGS sequence"/>
</dbReference>
<name>A0AAN8IMD6_TRICO</name>
<feature type="transmembrane region" description="Helical" evidence="5">
    <location>
        <begin position="137"/>
        <end position="157"/>
    </location>
</feature>
<gene>
    <name evidence="7" type="ORF">GCK32_014571</name>
</gene>
<keyword evidence="4 5" id="KW-0472">Membrane</keyword>
<reference evidence="7 8" key="1">
    <citation type="submission" date="2019-10" db="EMBL/GenBank/DDBJ databases">
        <title>Assembly and Annotation for the nematode Trichostrongylus colubriformis.</title>
        <authorList>
            <person name="Martin J."/>
        </authorList>
    </citation>
    <scope>NUCLEOTIDE SEQUENCE [LARGE SCALE GENOMIC DNA]</scope>
    <source>
        <strain evidence="7">G859</strain>
        <tissue evidence="7">Whole worm</tissue>
    </source>
</reference>
<evidence type="ECO:0000256" key="5">
    <source>
        <dbReference type="SAM" id="Phobius"/>
    </source>
</evidence>
<dbReference type="AlphaFoldDB" id="A0AAN8IMD6"/>
<keyword evidence="8" id="KW-1185">Reference proteome</keyword>
<feature type="transmembrane region" description="Helical" evidence="5">
    <location>
        <begin position="266"/>
        <end position="289"/>
    </location>
</feature>
<keyword evidence="2 5" id="KW-0812">Transmembrane</keyword>
<dbReference type="PANTHER" id="PTHR46895">
    <property type="entry name" value="PROTEIN CBG20548-RELATED"/>
    <property type="match status" value="1"/>
</dbReference>